<accession>A0AAJ2NQR1</accession>
<evidence type="ECO:0000313" key="3">
    <source>
        <dbReference type="EMBL" id="MDV2886851.1"/>
    </source>
</evidence>
<feature type="domain" description="PepSY" evidence="2">
    <location>
        <begin position="127"/>
        <end position="180"/>
    </location>
</feature>
<evidence type="ECO:0000259" key="2">
    <source>
        <dbReference type="Pfam" id="PF03413"/>
    </source>
</evidence>
<gene>
    <name evidence="3" type="ORF">RYX45_16785</name>
</gene>
<organism evidence="3 4">
    <name type="scientific">Alkalihalophilus pseudofirmus</name>
    <name type="common">Bacillus pseudofirmus</name>
    <dbReference type="NCBI Taxonomy" id="79885"/>
    <lineage>
        <taxon>Bacteria</taxon>
        <taxon>Bacillati</taxon>
        <taxon>Bacillota</taxon>
        <taxon>Bacilli</taxon>
        <taxon>Bacillales</taxon>
        <taxon>Bacillaceae</taxon>
        <taxon>Alkalihalophilus</taxon>
    </lineage>
</organism>
<proteinExistence type="predicted"/>
<feature type="domain" description="PepSY" evidence="2">
    <location>
        <begin position="55"/>
        <end position="111"/>
    </location>
</feature>
<dbReference type="AlphaFoldDB" id="A0AAJ2NQR1"/>
<name>A0AAJ2NQR1_ALKPS</name>
<dbReference type="Gene3D" id="3.10.450.40">
    <property type="match status" value="3"/>
</dbReference>
<sequence>MKKWVAIFSSALLAGGAAVGASASDAGKFVSYENTVATNTETVTEKDDNQAKDQITKEEAVKAAQAILDGSVKEVELDHEDGKLIYEVELYFNGNDYDFDIDAITGDVLSIDDDLLKTPVKNQMKVNVGEAKKEVLSLFDKAGIKDVELEMKDGRFVYEIEVKVAGEDGDVYIDATTGEVYYIEDDIRNKAISHRANEDDKERSSLESTNKSDHDFIKITKEQAVETALNHVGGGTIDEVELDREDGILVYEIEIEQDGQEVDVDVDAATGEVVSVDWD</sequence>
<comment type="caution">
    <text evidence="3">The sequence shown here is derived from an EMBL/GenBank/DDBJ whole genome shotgun (WGS) entry which is preliminary data.</text>
</comment>
<dbReference type="Pfam" id="PF03413">
    <property type="entry name" value="PepSY"/>
    <property type="match status" value="3"/>
</dbReference>
<feature type="domain" description="PepSY" evidence="2">
    <location>
        <begin position="218"/>
        <end position="276"/>
    </location>
</feature>
<evidence type="ECO:0000256" key="1">
    <source>
        <dbReference type="SAM" id="SignalP"/>
    </source>
</evidence>
<evidence type="ECO:0000313" key="4">
    <source>
        <dbReference type="Proteomes" id="UP001285636"/>
    </source>
</evidence>
<dbReference type="EMBL" id="JAWJAY010000005">
    <property type="protein sequence ID" value="MDV2886851.1"/>
    <property type="molecule type" value="Genomic_DNA"/>
</dbReference>
<reference evidence="3" key="1">
    <citation type="submission" date="2023-10" db="EMBL/GenBank/DDBJ databases">
        <title>Screening of Alkalihalophilus pseudofirmusBZ-TG-HK211 and Its Alleviation of Salt Stress on Rapeseed Growth.</title>
        <authorList>
            <person name="Zhao B."/>
            <person name="Guo T."/>
        </authorList>
    </citation>
    <scope>NUCLEOTIDE SEQUENCE</scope>
    <source>
        <strain evidence="3">BZ-TG-HK211</strain>
    </source>
</reference>
<dbReference type="RefSeq" id="WP_323467447.1">
    <property type="nucleotide sequence ID" value="NZ_CP144224.1"/>
</dbReference>
<feature type="chain" id="PRO_5042617022" evidence="1">
    <location>
        <begin position="24"/>
        <end position="279"/>
    </location>
</feature>
<keyword evidence="1" id="KW-0732">Signal</keyword>
<feature type="signal peptide" evidence="1">
    <location>
        <begin position="1"/>
        <end position="23"/>
    </location>
</feature>
<protein>
    <submittedName>
        <fullName evidence="3">PepSY domain-containing protein</fullName>
    </submittedName>
</protein>
<dbReference type="InterPro" id="IPR025711">
    <property type="entry name" value="PepSY"/>
</dbReference>
<dbReference type="Proteomes" id="UP001285636">
    <property type="component" value="Unassembled WGS sequence"/>
</dbReference>